<dbReference type="Pfam" id="PF06067">
    <property type="entry name" value="DUF932"/>
    <property type="match status" value="1"/>
</dbReference>
<evidence type="ECO:0000313" key="1">
    <source>
        <dbReference type="EMBL" id="REC96671.1"/>
    </source>
</evidence>
<comment type="caution">
    <text evidence="1">The sequence shown here is derived from an EMBL/GenBank/DDBJ whole genome shotgun (WGS) entry which is preliminary data.</text>
</comment>
<dbReference type="Proteomes" id="UP000256334">
    <property type="component" value="Unassembled WGS sequence"/>
</dbReference>
<dbReference type="EMBL" id="QRDJ01000001">
    <property type="protein sequence ID" value="REC96671.1"/>
    <property type="molecule type" value="Genomic_DNA"/>
</dbReference>
<keyword evidence="2" id="KW-1185">Reference proteome</keyword>
<sequence length="272" mass="30464">MLASNFSNRARTLQSTTPLSNDQIQRVAPSIFAGAAHESRSDRYAYIPTIDVLEALRGEGFEPFFACQTATRKEGRQEHTKHMLRLRHASQIVGKEVNEIILLNSHDGTSSYQMLAGCFRFVCANGMVIGDTAGDVRVRHTGEATGEVIEGAYEVLNHMAAVDEQRESMKSVQLKPSEQRALASAALSYRWEDKPAPVTEDAILMPRRSEDRGADLWSTFNRVQENMLRGGLRGRNQKGRPTRTREMKGIDSSVRMNRALWVLSEQLREAVS</sequence>
<accession>A0A3D9E0Y9</accession>
<gene>
    <name evidence="1" type="ORF">C8D72_0003</name>
</gene>
<name>A0A3D9E0Y9_9GAMM</name>
<dbReference type="AlphaFoldDB" id="A0A3D9E0Y9"/>
<reference evidence="1 2" key="1">
    <citation type="submission" date="2018-07" db="EMBL/GenBank/DDBJ databases">
        <title>Genomic Encyclopedia of Type Strains, Phase IV (KMG-IV): sequencing the most valuable type-strain genomes for metagenomic binning, comparative biology and taxonomic classification.</title>
        <authorList>
            <person name="Goeker M."/>
        </authorList>
    </citation>
    <scope>NUCLEOTIDE SEQUENCE [LARGE SCALE GENOMIC DNA]</scope>
    <source>
        <strain evidence="1 2">DSM 14324</strain>
    </source>
</reference>
<dbReference type="OrthoDB" id="4554729at2"/>
<organism evidence="1 2">
    <name type="scientific">Kushneria indalinina DSM 14324</name>
    <dbReference type="NCBI Taxonomy" id="1122140"/>
    <lineage>
        <taxon>Bacteria</taxon>
        <taxon>Pseudomonadati</taxon>
        <taxon>Pseudomonadota</taxon>
        <taxon>Gammaproteobacteria</taxon>
        <taxon>Oceanospirillales</taxon>
        <taxon>Halomonadaceae</taxon>
        <taxon>Kushneria</taxon>
    </lineage>
</organism>
<proteinExistence type="predicted"/>
<evidence type="ECO:0000313" key="2">
    <source>
        <dbReference type="Proteomes" id="UP000256334"/>
    </source>
</evidence>
<protein>
    <submittedName>
        <fullName evidence="1">Uncharacterized protein DUF932</fullName>
    </submittedName>
</protein>
<dbReference type="InterPro" id="IPR026325">
    <property type="entry name" value="DUF932"/>
</dbReference>